<evidence type="ECO:0000313" key="5">
    <source>
        <dbReference type="EMBL" id="CAG9167028.1"/>
    </source>
</evidence>
<dbReference type="PROSITE" id="PS00041">
    <property type="entry name" value="HTH_ARAC_FAMILY_1"/>
    <property type="match status" value="1"/>
</dbReference>
<dbReference type="InterPro" id="IPR018060">
    <property type="entry name" value="HTH_AraC"/>
</dbReference>
<dbReference type="Proteomes" id="UP000721236">
    <property type="component" value="Unassembled WGS sequence"/>
</dbReference>
<evidence type="ECO:0000256" key="2">
    <source>
        <dbReference type="ARBA" id="ARBA00023125"/>
    </source>
</evidence>
<comment type="caution">
    <text evidence="5">The sequence shown here is derived from an EMBL/GenBank/DDBJ whole genome shotgun (WGS) entry which is preliminary data.</text>
</comment>
<evidence type="ECO:0000256" key="1">
    <source>
        <dbReference type="ARBA" id="ARBA00023015"/>
    </source>
</evidence>
<feature type="domain" description="HTH araC/xylS-type" evidence="4">
    <location>
        <begin position="201"/>
        <end position="299"/>
    </location>
</feature>
<sequence length="301" mass="33549">MQEIDSSWKYSEHMHAELTQTIVSRALQGSPLGITRVRCDRRDSGLTDPYEREPAYLVVLQLRPFGEQDLWVGGRPAPHIPYSAGAMAIYDLERNWVSNLIGAYDCMQFYVPQTTLEEAADDLGARQIRRLHCPPHLAVADPVVHAIGQALLPALANPQQASTLFVDHIALALHAHLVHTYGNVLVPAPKLRGGLAPWQLQRAKELMMAHLDGDIPLARLAQECGLSRSHFAKAFRESTGMPPHRWLVLQRVEKAKHHLTSSPLDLGQIALLCGFADQSHFSRAFSRVTGCSPGKWRRNPH</sequence>
<gene>
    <name evidence="5" type="primary">rhaR_2</name>
    <name evidence="5" type="ORF">LMG21510_00628</name>
</gene>
<dbReference type="RefSeq" id="WP_222206475.1">
    <property type="nucleotide sequence ID" value="NZ_CAJZAH010000001.1"/>
</dbReference>
<dbReference type="PANTHER" id="PTHR46796">
    <property type="entry name" value="HTH-TYPE TRANSCRIPTIONAL ACTIVATOR RHAS-RELATED"/>
    <property type="match status" value="1"/>
</dbReference>
<dbReference type="InterPro" id="IPR018062">
    <property type="entry name" value="HTH_AraC-typ_CS"/>
</dbReference>
<dbReference type="InterPro" id="IPR050204">
    <property type="entry name" value="AraC_XylS_family_regulators"/>
</dbReference>
<dbReference type="SMART" id="SM00342">
    <property type="entry name" value="HTH_ARAC"/>
    <property type="match status" value="1"/>
</dbReference>
<proteinExistence type="predicted"/>
<dbReference type="SUPFAM" id="SSF46689">
    <property type="entry name" value="Homeodomain-like"/>
    <property type="match status" value="2"/>
</dbReference>
<organism evidence="5 6">
    <name type="scientific">Cupriavidus respiraculi</name>
    <dbReference type="NCBI Taxonomy" id="195930"/>
    <lineage>
        <taxon>Bacteria</taxon>
        <taxon>Pseudomonadati</taxon>
        <taxon>Pseudomonadota</taxon>
        <taxon>Betaproteobacteria</taxon>
        <taxon>Burkholderiales</taxon>
        <taxon>Burkholderiaceae</taxon>
        <taxon>Cupriavidus</taxon>
    </lineage>
</organism>
<evidence type="ECO:0000259" key="4">
    <source>
        <dbReference type="PROSITE" id="PS01124"/>
    </source>
</evidence>
<accession>A0ABM8WI07</accession>
<dbReference type="PANTHER" id="PTHR46796:SF14">
    <property type="entry name" value="TRANSCRIPTIONAL REGULATORY PROTEIN"/>
    <property type="match status" value="1"/>
</dbReference>
<dbReference type="InterPro" id="IPR020449">
    <property type="entry name" value="Tscrpt_reg_AraC-type_HTH"/>
</dbReference>
<dbReference type="InterPro" id="IPR009057">
    <property type="entry name" value="Homeodomain-like_sf"/>
</dbReference>
<dbReference type="PROSITE" id="PS01124">
    <property type="entry name" value="HTH_ARAC_FAMILY_2"/>
    <property type="match status" value="1"/>
</dbReference>
<dbReference type="EMBL" id="CAJZAH010000001">
    <property type="protein sequence ID" value="CAG9167028.1"/>
    <property type="molecule type" value="Genomic_DNA"/>
</dbReference>
<evidence type="ECO:0000313" key="6">
    <source>
        <dbReference type="Proteomes" id="UP000721236"/>
    </source>
</evidence>
<reference evidence="5 6" key="1">
    <citation type="submission" date="2021-08" db="EMBL/GenBank/DDBJ databases">
        <authorList>
            <person name="Peeters C."/>
        </authorList>
    </citation>
    <scope>NUCLEOTIDE SEQUENCE [LARGE SCALE GENOMIC DNA]</scope>
    <source>
        <strain evidence="5 6">LMG 21510</strain>
    </source>
</reference>
<keyword evidence="3" id="KW-0804">Transcription</keyword>
<keyword evidence="2" id="KW-0238">DNA-binding</keyword>
<evidence type="ECO:0000256" key="3">
    <source>
        <dbReference type="ARBA" id="ARBA00023163"/>
    </source>
</evidence>
<dbReference type="PRINTS" id="PR00032">
    <property type="entry name" value="HTHARAC"/>
</dbReference>
<keyword evidence="6" id="KW-1185">Reference proteome</keyword>
<keyword evidence="1" id="KW-0805">Transcription regulation</keyword>
<dbReference type="Pfam" id="PF12833">
    <property type="entry name" value="HTH_18"/>
    <property type="match status" value="1"/>
</dbReference>
<protein>
    <submittedName>
        <fullName evidence="5">HTH-type transcriptional activator RhaR</fullName>
    </submittedName>
</protein>
<dbReference type="Gene3D" id="1.10.10.60">
    <property type="entry name" value="Homeodomain-like"/>
    <property type="match status" value="2"/>
</dbReference>
<name>A0ABM8WI07_9BURK</name>